<evidence type="ECO:0000313" key="2">
    <source>
        <dbReference type="EMBL" id="ACL47647.1"/>
    </source>
</evidence>
<organism evidence="2">
    <name type="scientific">Cyanothece sp. (strain PCC 7425 / ATCC 29141)</name>
    <dbReference type="NCBI Taxonomy" id="395961"/>
    <lineage>
        <taxon>Bacteria</taxon>
        <taxon>Bacillati</taxon>
        <taxon>Cyanobacteriota</taxon>
        <taxon>Cyanophyceae</taxon>
        <taxon>Gomontiellales</taxon>
        <taxon>Cyanothecaceae</taxon>
        <taxon>Cyanothece</taxon>
    </lineage>
</organism>
<name>B8HYZ9_CYAP4</name>
<geneLocation type="plasmid" evidence="2">
    <name>pP742501</name>
</geneLocation>
<proteinExistence type="predicted"/>
<dbReference type="HOGENOM" id="CLU_1882295_0_0_3"/>
<protein>
    <submittedName>
        <fullName evidence="2">Uncharacterized protein</fullName>
    </submittedName>
</protein>
<sequence length="135" mass="14674">MAKPRKIPKSFRVVQHHPPHPHHTIAAAESYLFSGEVSPLTACQTAYSCLFGPLGIALTGGSAAEVESAIAISRSQFEIFMALAQGRCQVNTVDDPQFGRSPAAPPENHLKPVPSLAKGNWIEEDEMLDLENERL</sequence>
<keyword evidence="2" id="KW-0614">Plasmid</keyword>
<reference evidence="2" key="1">
    <citation type="submission" date="2009-01" db="EMBL/GenBank/DDBJ databases">
        <title>Complete sequence of plasmid1 Cyanothece sp. PCC 7425.</title>
        <authorList>
            <consortium name="US DOE Joint Genome Institute"/>
            <person name="Lucas S."/>
            <person name="Copeland A."/>
            <person name="Lapidus A."/>
            <person name="Glavina del Rio T."/>
            <person name="Dalin E."/>
            <person name="Tice H."/>
            <person name="Bruce D."/>
            <person name="Goodwin L."/>
            <person name="Pitluck S."/>
            <person name="Sims D."/>
            <person name="Meineke L."/>
            <person name="Brettin T."/>
            <person name="Detter J.C."/>
            <person name="Han C."/>
            <person name="Larimer F."/>
            <person name="Land M."/>
            <person name="Hauser L."/>
            <person name="Kyrpides N."/>
            <person name="Ovchinnikova G."/>
            <person name="Liberton M."/>
            <person name="Stoeckel J."/>
            <person name="Banerjee A."/>
            <person name="Singh A."/>
            <person name="Page L."/>
            <person name="Sato H."/>
            <person name="Zhao L."/>
            <person name="Sherman L."/>
            <person name="Pakrasi H."/>
            <person name="Richardson P."/>
        </authorList>
    </citation>
    <scope>NUCLEOTIDE SEQUENCE</scope>
    <source>
        <strain evidence="2">PCC 7425</strain>
        <plasmid evidence="2">pP742501</plasmid>
    </source>
</reference>
<dbReference type="KEGG" id="cyn:Cyan7425_5388"/>
<gene>
    <name evidence="2" type="ordered locus">Cyan7425_5388</name>
</gene>
<dbReference type="AlphaFoldDB" id="B8HYZ9"/>
<dbReference type="EMBL" id="CP001345">
    <property type="protein sequence ID" value="ACL47647.1"/>
    <property type="molecule type" value="Genomic_DNA"/>
</dbReference>
<accession>B8HYZ9</accession>
<feature type="region of interest" description="Disordered" evidence="1">
    <location>
        <begin position="94"/>
        <end position="114"/>
    </location>
</feature>
<evidence type="ECO:0000256" key="1">
    <source>
        <dbReference type="SAM" id="MobiDB-lite"/>
    </source>
</evidence>